<proteinExistence type="inferred from homology"/>
<reference evidence="4" key="1">
    <citation type="journal article" date="2014" name="Front. Microbiol.">
        <title>High frequency of phylogenetically diverse reductive dehalogenase-homologous genes in deep subseafloor sedimentary metagenomes.</title>
        <authorList>
            <person name="Kawai M."/>
            <person name="Futagami T."/>
            <person name="Toyoda A."/>
            <person name="Takaki Y."/>
            <person name="Nishi S."/>
            <person name="Hori S."/>
            <person name="Arai W."/>
            <person name="Tsubouchi T."/>
            <person name="Morono Y."/>
            <person name="Uchiyama I."/>
            <person name="Ito T."/>
            <person name="Fujiyama A."/>
            <person name="Inagaki F."/>
            <person name="Takami H."/>
        </authorList>
    </citation>
    <scope>NUCLEOTIDE SEQUENCE</scope>
    <source>
        <strain evidence="4">Expedition CK06-06</strain>
    </source>
</reference>
<dbReference type="AlphaFoldDB" id="X1VLF2"/>
<comment type="similarity">
    <text evidence="1">Belongs to the V-ATPase F subunit family.</text>
</comment>
<dbReference type="InterPro" id="IPR008218">
    <property type="entry name" value="ATPase_V1-cplx_f_g_su"/>
</dbReference>
<comment type="caution">
    <text evidence="4">The sequence shown here is derived from an EMBL/GenBank/DDBJ whole genome shotgun (WGS) entry which is preliminary data.</text>
</comment>
<evidence type="ECO:0000256" key="2">
    <source>
        <dbReference type="ARBA" id="ARBA00022448"/>
    </source>
</evidence>
<evidence type="ECO:0000256" key="3">
    <source>
        <dbReference type="ARBA" id="ARBA00023065"/>
    </source>
</evidence>
<sequence>MKKIYIIGDMHTVSAFRLSGVEGVISGTDNAPARLEEIVKKGDAGVVVITNELAEDLQARITEINLGSLSPVVIEIPGIDDTKGFRRSVVGYIAEALGITL</sequence>
<keyword evidence="2" id="KW-0813">Transport</keyword>
<dbReference type="Pfam" id="PF01990">
    <property type="entry name" value="ATP-synt_F"/>
    <property type="match status" value="1"/>
</dbReference>
<name>X1VLF2_9ZZZZ</name>
<gene>
    <name evidence="4" type="ORF">S12H4_55235</name>
</gene>
<dbReference type="InterPro" id="IPR036906">
    <property type="entry name" value="ATPase_V1_fsu_sf"/>
</dbReference>
<keyword evidence="3" id="KW-0406">Ion transport</keyword>
<evidence type="ECO:0008006" key="5">
    <source>
        <dbReference type="Google" id="ProtNLM"/>
    </source>
</evidence>
<dbReference type="SUPFAM" id="SSF159468">
    <property type="entry name" value="AtpF-like"/>
    <property type="match status" value="1"/>
</dbReference>
<organism evidence="4">
    <name type="scientific">marine sediment metagenome</name>
    <dbReference type="NCBI Taxonomy" id="412755"/>
    <lineage>
        <taxon>unclassified sequences</taxon>
        <taxon>metagenomes</taxon>
        <taxon>ecological metagenomes</taxon>
    </lineage>
</organism>
<evidence type="ECO:0000256" key="1">
    <source>
        <dbReference type="ARBA" id="ARBA00010148"/>
    </source>
</evidence>
<dbReference type="Gene3D" id="3.40.50.10580">
    <property type="entry name" value="ATPase, V1 complex, subunit F"/>
    <property type="match status" value="1"/>
</dbReference>
<protein>
    <recommendedName>
        <fullName evidence="5">ATP synthase subunit F</fullName>
    </recommendedName>
</protein>
<accession>X1VLF2</accession>
<dbReference type="GO" id="GO:0046961">
    <property type="term" value="F:proton-transporting ATPase activity, rotational mechanism"/>
    <property type="evidence" value="ECO:0007669"/>
    <property type="project" value="InterPro"/>
</dbReference>
<dbReference type="EMBL" id="BARW01035410">
    <property type="protein sequence ID" value="GAJ20167.1"/>
    <property type="molecule type" value="Genomic_DNA"/>
</dbReference>
<evidence type="ECO:0000313" key="4">
    <source>
        <dbReference type="EMBL" id="GAJ20167.1"/>
    </source>
</evidence>